<keyword evidence="2" id="KW-0472">Membrane</keyword>
<dbReference type="EMBL" id="ONZQ02000003">
    <property type="protein sequence ID" value="SPN99984.1"/>
    <property type="molecule type" value="Genomic_DNA"/>
</dbReference>
<keyword evidence="2" id="KW-0812">Transmembrane</keyword>
<dbReference type="Proteomes" id="UP001187682">
    <property type="component" value="Unassembled WGS sequence"/>
</dbReference>
<keyword evidence="2" id="KW-1133">Transmembrane helix</keyword>
<name>A0AAE8ST31_9PEZI</name>
<reference evidence="3" key="1">
    <citation type="submission" date="2018-03" db="EMBL/GenBank/DDBJ databases">
        <authorList>
            <person name="Guldener U."/>
        </authorList>
    </citation>
    <scope>NUCLEOTIDE SEQUENCE</scope>
</reference>
<feature type="region of interest" description="Disordered" evidence="1">
    <location>
        <begin position="91"/>
        <end position="120"/>
    </location>
</feature>
<keyword evidence="4" id="KW-1185">Reference proteome</keyword>
<organism evidence="3 4">
    <name type="scientific">Cephalotrichum gorgonifer</name>
    <dbReference type="NCBI Taxonomy" id="2041049"/>
    <lineage>
        <taxon>Eukaryota</taxon>
        <taxon>Fungi</taxon>
        <taxon>Dikarya</taxon>
        <taxon>Ascomycota</taxon>
        <taxon>Pezizomycotina</taxon>
        <taxon>Sordariomycetes</taxon>
        <taxon>Hypocreomycetidae</taxon>
        <taxon>Microascales</taxon>
        <taxon>Microascaceae</taxon>
        <taxon>Cephalotrichum</taxon>
    </lineage>
</organism>
<evidence type="ECO:0000313" key="3">
    <source>
        <dbReference type="EMBL" id="SPN99984.1"/>
    </source>
</evidence>
<feature type="transmembrane region" description="Helical" evidence="2">
    <location>
        <begin position="45"/>
        <end position="65"/>
    </location>
</feature>
<sequence length="153" mass="15839">MAPLIIREPSEVGGGPGGWAGSMHANPSSELGGTERTHAMSPQEIGVMVGIILIFSALIGSLFYFRARKIKKKKADLEAAAVAVAAAAAAAAADKDCDRPVTRDSIEEEDSKGQLGVPEASSGSFMQLFGNGWPGVMGGSNQTGDISLVRLRP</sequence>
<evidence type="ECO:0000256" key="2">
    <source>
        <dbReference type="SAM" id="Phobius"/>
    </source>
</evidence>
<evidence type="ECO:0000313" key="4">
    <source>
        <dbReference type="Proteomes" id="UP001187682"/>
    </source>
</evidence>
<feature type="compositionally biased region" description="Basic and acidic residues" evidence="1">
    <location>
        <begin position="93"/>
        <end position="105"/>
    </location>
</feature>
<evidence type="ECO:0000256" key="1">
    <source>
        <dbReference type="SAM" id="MobiDB-lite"/>
    </source>
</evidence>
<dbReference type="AlphaFoldDB" id="A0AAE8ST31"/>
<feature type="region of interest" description="Disordered" evidence="1">
    <location>
        <begin position="8"/>
        <end position="37"/>
    </location>
</feature>
<proteinExistence type="predicted"/>
<accession>A0AAE8ST31</accession>
<gene>
    <name evidence="3" type="ORF">DNG_02836</name>
</gene>
<comment type="caution">
    <text evidence="3">The sequence shown here is derived from an EMBL/GenBank/DDBJ whole genome shotgun (WGS) entry which is preliminary data.</text>
</comment>
<protein>
    <submittedName>
        <fullName evidence="3">Uncharacterized protein</fullName>
    </submittedName>
</protein>